<evidence type="ECO:0000313" key="4">
    <source>
        <dbReference type="EMBL" id="OCF62335.1"/>
    </source>
</evidence>
<accession>A0A1B9J3I5</accession>
<feature type="region of interest" description="Disordered" evidence="2">
    <location>
        <begin position="586"/>
        <end position="708"/>
    </location>
</feature>
<evidence type="ECO:0000256" key="2">
    <source>
        <dbReference type="SAM" id="MobiDB-lite"/>
    </source>
</evidence>
<dbReference type="GO" id="GO:0060237">
    <property type="term" value="P:regulation of fungal-type cell wall organization"/>
    <property type="evidence" value="ECO:0007669"/>
    <property type="project" value="TreeGrafter"/>
</dbReference>
<dbReference type="PANTHER" id="PTHR15228">
    <property type="entry name" value="SPERMATHECAL PHYSIOLOGY VARIANT"/>
    <property type="match status" value="1"/>
</dbReference>
<proteinExistence type="predicted"/>
<dbReference type="InterPro" id="IPR051025">
    <property type="entry name" value="RhoGAP"/>
</dbReference>
<dbReference type="OrthoDB" id="79452at2759"/>
<dbReference type="EMBL" id="KI669459">
    <property type="protein sequence ID" value="OCF62335.1"/>
    <property type="molecule type" value="Genomic_DNA"/>
</dbReference>
<evidence type="ECO:0000259" key="3">
    <source>
        <dbReference type="PROSITE" id="PS50238"/>
    </source>
</evidence>
<keyword evidence="1" id="KW-0343">GTPase activation</keyword>
<reference evidence="5" key="2">
    <citation type="submission" date="2013-12" db="EMBL/GenBank/DDBJ databases">
        <title>Evolution of pathogenesis and genome organization in the Tremellales.</title>
        <authorList>
            <person name="Cuomo C."/>
            <person name="Litvintseva A."/>
            <person name="Heitman J."/>
            <person name="Chen Y."/>
            <person name="Sun S."/>
            <person name="Springer D."/>
            <person name="Dromer F."/>
            <person name="Young S."/>
            <person name="Zeng Q."/>
            <person name="Chapman S."/>
            <person name="Gujja S."/>
            <person name="Saif S."/>
            <person name="Birren B."/>
        </authorList>
    </citation>
    <scope>NUCLEOTIDE SEQUENCE [LARGE SCALE GENOMIC DNA]</scope>
    <source>
        <strain evidence="5">CBS 10435</strain>
    </source>
</reference>
<protein>
    <recommendedName>
        <fullName evidence="3">Rho-GAP domain-containing protein</fullName>
    </recommendedName>
</protein>
<feature type="compositionally biased region" description="Polar residues" evidence="2">
    <location>
        <begin position="111"/>
        <end position="137"/>
    </location>
</feature>
<dbReference type="PANTHER" id="PTHR15228:SF25">
    <property type="entry name" value="F-BAR DOMAIN-CONTAINING PROTEIN"/>
    <property type="match status" value="1"/>
</dbReference>
<feature type="compositionally biased region" description="Basic and acidic residues" evidence="2">
    <location>
        <begin position="650"/>
        <end position="661"/>
    </location>
</feature>
<dbReference type="Gene3D" id="1.10.555.10">
    <property type="entry name" value="Rho GTPase activation protein"/>
    <property type="match status" value="1"/>
</dbReference>
<dbReference type="GO" id="GO:0005938">
    <property type="term" value="C:cell cortex"/>
    <property type="evidence" value="ECO:0007669"/>
    <property type="project" value="TreeGrafter"/>
</dbReference>
<feature type="region of interest" description="Disordered" evidence="2">
    <location>
        <begin position="722"/>
        <end position="742"/>
    </location>
</feature>
<feature type="compositionally biased region" description="Low complexity" evidence="2">
    <location>
        <begin position="685"/>
        <end position="708"/>
    </location>
</feature>
<feature type="region of interest" description="Disordered" evidence="2">
    <location>
        <begin position="422"/>
        <end position="451"/>
    </location>
</feature>
<dbReference type="PROSITE" id="PS50238">
    <property type="entry name" value="RHOGAP"/>
    <property type="match status" value="1"/>
</dbReference>
<dbReference type="Pfam" id="PF00620">
    <property type="entry name" value="RhoGAP"/>
    <property type="match status" value="1"/>
</dbReference>
<dbReference type="Proteomes" id="UP000092583">
    <property type="component" value="Unassembled WGS sequence"/>
</dbReference>
<feature type="region of interest" description="Disordered" evidence="2">
    <location>
        <begin position="1"/>
        <end position="147"/>
    </location>
</feature>
<dbReference type="GO" id="GO:0005096">
    <property type="term" value="F:GTPase activator activity"/>
    <property type="evidence" value="ECO:0007669"/>
    <property type="project" value="UniProtKB-KW"/>
</dbReference>
<feature type="compositionally biased region" description="Polar residues" evidence="2">
    <location>
        <begin position="586"/>
        <end position="597"/>
    </location>
</feature>
<dbReference type="InterPro" id="IPR008936">
    <property type="entry name" value="Rho_GTPase_activation_prot"/>
</dbReference>
<dbReference type="SUPFAM" id="SSF48350">
    <property type="entry name" value="GTPase activation domain, GAP"/>
    <property type="match status" value="1"/>
</dbReference>
<organism evidence="4 5">
    <name type="scientific">Kwoniella mangroviensis CBS 10435</name>
    <dbReference type="NCBI Taxonomy" id="1331196"/>
    <lineage>
        <taxon>Eukaryota</taxon>
        <taxon>Fungi</taxon>
        <taxon>Dikarya</taxon>
        <taxon>Basidiomycota</taxon>
        <taxon>Agaricomycotina</taxon>
        <taxon>Tremellomycetes</taxon>
        <taxon>Tremellales</taxon>
        <taxon>Cryptococcaceae</taxon>
        <taxon>Kwoniella</taxon>
    </lineage>
</organism>
<sequence length="994" mass="105895">MSPSRIPRPGGIGSPTIATSPLSQSTTTRPALGTLVHTSKNPFTQLNNKSPHGSPTPSNGSGNLSVSSKNIATNRRRIKPPSPDLNDDTSLSAGVRRPTPATRVPSGPGSGPNQRTIMRQPSTPLLVSNRTPTQQPAGTRPRALSSTSVNCPIIIRGTTPHAQQGEVTSSTGGMRSLPSQKLFESSFLESREPPVPPHIRVRLRLIHQLGVVLGIDAVGISGKIDIPGLLARVDQAYDREKDRSSPTMGTGGGGEMVGLKGSISSGAGGKGVLGMFKKLSGGGGRRVDESMAGGCPLPQEGPAFGVPLSEAPPGSWCTSLIGGQKHELPLVVFTIVEEIYRRGMSQPGIFRLAGDGTRISHLTKVFNLPPLYGDSLPINQEPIHNLTGLVKRYVRDLPGPILDESLFPAFLAFCVGTDKDSETESTTIKGDESPTTDDAPPAKDSDESPNFNSISDDILKLPLETRITAAQILLKLLPPLQFSLFIYLLAFLGQLPLFPDNRLNVESISIIFGPAMCAARGKGISGLGPTVITNASTKSTGKATGTFDPEQVSDLVSKSQNVLGWLLRNWGGISEKVLEDDEALSSGINTSGINTEDSIMVGGKDKEKERRNKKDKQVIDPRLLSPIDLRGSNDGMRARKPDAPSVIAKDSIKDDLARSEEPVSPQSPNIQTPHIHIQVGIGLRKSSSTHTLKSSPSSSSGFGLKTSPSSGGLLARALSSMSISSQAQGGDGGMGKGPRRSASFTSLSSLVKKVGQDGGKHAPMPTRSLSDDRDNGSFFTFLPLCKEVHMSDSPLIAHSTVNPQITTVLGSLHDLLVSKDKQIERDARELALLRHTLLEMDEKLQKATLASPLPGPVGINGCTCPIHPNATITHQPIDKEATPEIIITSTPSSKTIPVSNSYTNLNKEINDLQTQLSTALAGLETSRLTTRRQAEKILVLEAKSSRFDSERKMEIGKLQVALALEQARSVGLIEERDLARERLEKVKTTLFSVA</sequence>
<dbReference type="SMART" id="SM00324">
    <property type="entry name" value="RhoGAP"/>
    <property type="match status" value="1"/>
</dbReference>
<dbReference type="CDD" id="cd00159">
    <property type="entry name" value="RhoGAP"/>
    <property type="match status" value="1"/>
</dbReference>
<feature type="compositionally biased region" description="Basic and acidic residues" evidence="2">
    <location>
        <begin position="603"/>
        <end position="619"/>
    </location>
</feature>
<feature type="domain" description="Rho-GAP" evidence="3">
    <location>
        <begin position="306"/>
        <end position="563"/>
    </location>
</feature>
<evidence type="ECO:0000256" key="1">
    <source>
        <dbReference type="ARBA" id="ARBA00022468"/>
    </source>
</evidence>
<dbReference type="AlphaFoldDB" id="A0A1B9J3I5"/>
<keyword evidence="5" id="KW-1185">Reference proteome</keyword>
<feature type="compositionally biased region" description="Polar residues" evidence="2">
    <location>
        <begin position="36"/>
        <end position="73"/>
    </location>
</feature>
<feature type="compositionally biased region" description="Polar residues" evidence="2">
    <location>
        <begin position="16"/>
        <end position="29"/>
    </location>
</feature>
<dbReference type="InterPro" id="IPR000198">
    <property type="entry name" value="RhoGAP_dom"/>
</dbReference>
<gene>
    <name evidence="4" type="ORF">L486_02003</name>
</gene>
<evidence type="ECO:0000313" key="5">
    <source>
        <dbReference type="Proteomes" id="UP000092583"/>
    </source>
</evidence>
<name>A0A1B9J3I5_9TREE</name>
<dbReference type="STRING" id="1331196.A0A1B9J3I5"/>
<reference evidence="4 5" key="1">
    <citation type="submission" date="2013-07" db="EMBL/GenBank/DDBJ databases">
        <title>The Genome Sequence of Kwoniella mangroviensis CBS10435.</title>
        <authorList>
            <consortium name="The Broad Institute Genome Sequencing Platform"/>
            <person name="Cuomo C."/>
            <person name="Litvintseva A."/>
            <person name="Chen Y."/>
            <person name="Heitman J."/>
            <person name="Sun S."/>
            <person name="Springer D."/>
            <person name="Dromer F."/>
            <person name="Young S.K."/>
            <person name="Zeng Q."/>
            <person name="Gargeya S."/>
            <person name="Fitzgerald M."/>
            <person name="Abouelleil A."/>
            <person name="Alvarado L."/>
            <person name="Berlin A.M."/>
            <person name="Chapman S.B."/>
            <person name="Dewar J."/>
            <person name="Goldberg J."/>
            <person name="Griggs A."/>
            <person name="Gujja S."/>
            <person name="Hansen M."/>
            <person name="Howarth C."/>
            <person name="Imamovic A."/>
            <person name="Larimer J."/>
            <person name="McCowan C."/>
            <person name="Murphy C."/>
            <person name="Pearson M."/>
            <person name="Priest M."/>
            <person name="Roberts A."/>
            <person name="Saif S."/>
            <person name="Shea T."/>
            <person name="Sykes S."/>
            <person name="Wortman J."/>
            <person name="Nusbaum C."/>
            <person name="Birren B."/>
        </authorList>
    </citation>
    <scope>NUCLEOTIDE SEQUENCE [LARGE SCALE GENOMIC DNA]</scope>
    <source>
        <strain evidence="4 5">CBS 10435</strain>
    </source>
</reference>
<dbReference type="GO" id="GO:0007165">
    <property type="term" value="P:signal transduction"/>
    <property type="evidence" value="ECO:0007669"/>
    <property type="project" value="InterPro"/>
</dbReference>